<comment type="catalytic activity">
    <reaction evidence="12">
        <text>cytidine(967) in 16S rRNA + S-adenosyl-L-methionine = 5-methylcytidine(967) in 16S rRNA + S-adenosyl-L-homocysteine + H(+)</text>
        <dbReference type="Rhea" id="RHEA:42748"/>
        <dbReference type="Rhea" id="RHEA-COMP:10219"/>
        <dbReference type="Rhea" id="RHEA-COMP:10220"/>
        <dbReference type="ChEBI" id="CHEBI:15378"/>
        <dbReference type="ChEBI" id="CHEBI:57856"/>
        <dbReference type="ChEBI" id="CHEBI:59789"/>
        <dbReference type="ChEBI" id="CHEBI:74483"/>
        <dbReference type="ChEBI" id="CHEBI:82748"/>
        <dbReference type="EC" id="2.1.1.176"/>
    </reaction>
</comment>
<dbReference type="Proteomes" id="UP000005583">
    <property type="component" value="Unassembled WGS sequence"/>
</dbReference>
<dbReference type="CDD" id="cd02440">
    <property type="entry name" value="AdoMet_MTases"/>
    <property type="match status" value="1"/>
</dbReference>
<feature type="domain" description="SAM-dependent MTase RsmB/NOP-type" evidence="14">
    <location>
        <begin position="183"/>
        <end position="454"/>
    </location>
</feature>
<dbReference type="InterPro" id="IPR023267">
    <property type="entry name" value="RCMT"/>
</dbReference>
<dbReference type="STRING" id="525365.HMPREF0548_0832"/>
<keyword evidence="6 13" id="KW-0489">Methyltransferase</keyword>
<dbReference type="SUPFAM" id="SSF53335">
    <property type="entry name" value="S-adenosyl-L-methionine-dependent methyltransferases"/>
    <property type="match status" value="1"/>
</dbReference>
<dbReference type="Gene3D" id="1.10.940.10">
    <property type="entry name" value="NusB-like"/>
    <property type="match status" value="1"/>
</dbReference>
<name>C2EMD6_9LACO</name>
<dbReference type="PROSITE" id="PS51686">
    <property type="entry name" value="SAM_MT_RSMB_NOP"/>
    <property type="match status" value="1"/>
</dbReference>
<dbReference type="FunFam" id="3.40.50.150:FF:000022">
    <property type="entry name" value="Ribosomal RNA small subunit methyltransferase B"/>
    <property type="match status" value="1"/>
</dbReference>
<dbReference type="Gene3D" id="3.40.50.150">
    <property type="entry name" value="Vaccinia Virus protein VP39"/>
    <property type="match status" value="1"/>
</dbReference>
<keyword evidence="5" id="KW-0698">rRNA processing</keyword>
<evidence type="ECO:0000256" key="6">
    <source>
        <dbReference type="ARBA" id="ARBA00022603"/>
    </source>
</evidence>
<comment type="similarity">
    <text evidence="13">Belongs to the class I-like SAM-binding methyltransferase superfamily. RsmB/NOP family.</text>
</comment>
<dbReference type="eggNOG" id="COG0144">
    <property type="taxonomic scope" value="Bacteria"/>
</dbReference>
<dbReference type="NCBIfam" id="NF011494">
    <property type="entry name" value="PRK14902.1"/>
    <property type="match status" value="1"/>
</dbReference>
<dbReference type="AlphaFoldDB" id="C2EMD6"/>
<evidence type="ECO:0000313" key="16">
    <source>
        <dbReference type="Proteomes" id="UP000005583"/>
    </source>
</evidence>
<sequence>MDRVTSLPQEKKLSTSKSARAISLATLIKVLEDGSYSNISLNNSFKNSNLSVADQNLATRIVYGTIQYRLFLEYQLKGLIRTKLTERYINPLLLMSLYQIIFLNKVPNRAVLDEANKLAKQFGRHHSSGYRIVNGILRSFIRRGVILPKENNKLEYLSVKESVPEWLVKYFVKNLGIERTQSILTSINKPAKNCVRISSLVNATEVFQRLKDEGYQPKWSNLSDHDVTLKHGGIGQSDLFKKGQLTIQDEAASLVVEAFDFDKTQVEHVLDACSAPGGKTVQIAENLADGDVIALDIHEKKLRLVAENAKRMHVADKIKTQACDARKAGKIFNKGEFTKILVDAPCSGLGLLRRKPEIRYTKSLQDLHSLQKIQLAILDSVSVPLQKNGELVYSTCSISMEENEEVVKKFLQRHSQFVLKPFKLSKLESKTGMLKIMPDQNGNDGFFIAKFKMRG</sequence>
<dbReference type="GO" id="GO:0003723">
    <property type="term" value="F:RNA binding"/>
    <property type="evidence" value="ECO:0007669"/>
    <property type="project" value="UniProtKB-UniRule"/>
</dbReference>
<dbReference type="RefSeq" id="WP_007125361.1">
    <property type="nucleotide sequence ID" value="NZ_AZFO01000017.1"/>
</dbReference>
<evidence type="ECO:0000256" key="3">
    <source>
        <dbReference type="ARBA" id="ARBA00012140"/>
    </source>
</evidence>
<feature type="binding site" evidence="13">
    <location>
        <position position="324"/>
    </location>
    <ligand>
        <name>S-adenosyl-L-methionine</name>
        <dbReference type="ChEBI" id="CHEBI:59789"/>
    </ligand>
</feature>
<dbReference type="EC" id="2.1.1.176" evidence="3"/>
<reference evidence="15 16" key="1">
    <citation type="submission" date="2009-01" db="EMBL/GenBank/DDBJ databases">
        <authorList>
            <person name="Qin X."/>
            <person name="Bachman B."/>
            <person name="Battles P."/>
            <person name="Bell A."/>
            <person name="Bess C."/>
            <person name="Bickham C."/>
            <person name="Chaboub L."/>
            <person name="Chen D."/>
            <person name="Coyle M."/>
            <person name="Deiros D.R."/>
            <person name="Dinh H."/>
            <person name="Forbes L."/>
            <person name="Fowler G."/>
            <person name="Francisco L."/>
            <person name="Fu Q."/>
            <person name="Gubbala S."/>
            <person name="Hale W."/>
            <person name="Han Y."/>
            <person name="Hemphill L."/>
            <person name="Highlander S.K."/>
            <person name="Hirani K."/>
            <person name="Hogues M."/>
            <person name="Jackson L."/>
            <person name="Jakkamsetti A."/>
            <person name="Javaid M."/>
            <person name="Jiang H."/>
            <person name="Korchina V."/>
            <person name="Kovar C."/>
            <person name="Lara F."/>
            <person name="Lee S."/>
            <person name="Mata R."/>
            <person name="Mathew T."/>
            <person name="Moen C."/>
            <person name="Morales K."/>
            <person name="Munidasa M."/>
            <person name="Nazareth L."/>
            <person name="Ngo R."/>
            <person name="Nguyen L."/>
            <person name="Okwuonu G."/>
            <person name="Ongeri F."/>
            <person name="Patil S."/>
            <person name="Petrosino J."/>
            <person name="Pham C."/>
            <person name="Pham P."/>
            <person name="Pu L.-L."/>
            <person name="Puazo M."/>
            <person name="Raj R."/>
            <person name="Reid J."/>
            <person name="Rouhana J."/>
            <person name="Saada N."/>
            <person name="Shang Y."/>
            <person name="Simmons D."/>
            <person name="Thornton R."/>
            <person name="Warren J."/>
            <person name="Weissenberger G."/>
            <person name="Zhang J."/>
            <person name="Zhang L."/>
            <person name="Zhou C."/>
            <person name="Zhu D."/>
            <person name="Muzny D."/>
            <person name="Worley K."/>
            <person name="Gibbs R."/>
        </authorList>
    </citation>
    <scope>NUCLEOTIDE SEQUENCE [LARGE SCALE GENOMIC DNA]</scope>
    <source>
        <strain evidence="15 16">DSM 16047</strain>
    </source>
</reference>
<evidence type="ECO:0000256" key="13">
    <source>
        <dbReference type="PROSITE-ProRule" id="PRU01023"/>
    </source>
</evidence>
<feature type="active site" description="Nucleophile" evidence="13">
    <location>
        <position position="396"/>
    </location>
</feature>
<feature type="binding site" evidence="13">
    <location>
        <position position="343"/>
    </location>
    <ligand>
        <name>S-adenosyl-L-methionine</name>
        <dbReference type="ChEBI" id="CHEBI:59789"/>
    </ligand>
</feature>
<evidence type="ECO:0000256" key="10">
    <source>
        <dbReference type="ARBA" id="ARBA00030399"/>
    </source>
</evidence>
<accession>C2EMD6</accession>
<evidence type="ECO:0000256" key="7">
    <source>
        <dbReference type="ARBA" id="ARBA00022679"/>
    </source>
</evidence>
<keyword evidence="4" id="KW-0963">Cytoplasm</keyword>
<dbReference type="GO" id="GO:0006355">
    <property type="term" value="P:regulation of DNA-templated transcription"/>
    <property type="evidence" value="ECO:0007669"/>
    <property type="project" value="InterPro"/>
</dbReference>
<evidence type="ECO:0000256" key="1">
    <source>
        <dbReference type="ARBA" id="ARBA00002724"/>
    </source>
</evidence>
<keyword evidence="9 13" id="KW-0694">RNA-binding</keyword>
<dbReference type="GO" id="GO:0005737">
    <property type="term" value="C:cytoplasm"/>
    <property type="evidence" value="ECO:0007669"/>
    <property type="project" value="UniProtKB-SubCell"/>
</dbReference>
<evidence type="ECO:0000256" key="11">
    <source>
        <dbReference type="ARBA" id="ARBA00031088"/>
    </source>
</evidence>
<keyword evidence="7 13" id="KW-0808">Transferase</keyword>
<dbReference type="InterPro" id="IPR054728">
    <property type="entry name" value="RsmB-like_ferredoxin"/>
</dbReference>
<dbReference type="InterPro" id="IPR004573">
    <property type="entry name" value="rRNA_ssu_MeTfrase_B"/>
</dbReference>
<comment type="subcellular location">
    <subcellularLocation>
        <location evidence="2">Cytoplasm</location>
    </subcellularLocation>
</comment>
<protein>
    <recommendedName>
        <fullName evidence="3">16S rRNA (cytosine(967)-C(5))-methyltransferase</fullName>
        <ecNumber evidence="3">2.1.1.176</ecNumber>
    </recommendedName>
    <alternativeName>
        <fullName evidence="10">16S rRNA m5C967 methyltransferase</fullName>
    </alternativeName>
    <alternativeName>
        <fullName evidence="11">rRNA (cytosine-C(5)-)-methyltransferase RsmB</fullName>
    </alternativeName>
</protein>
<evidence type="ECO:0000259" key="14">
    <source>
        <dbReference type="PROSITE" id="PS51686"/>
    </source>
</evidence>
<proteinExistence type="inferred from homology"/>
<evidence type="ECO:0000256" key="8">
    <source>
        <dbReference type="ARBA" id="ARBA00022691"/>
    </source>
</evidence>
<evidence type="ECO:0000256" key="12">
    <source>
        <dbReference type="ARBA" id="ARBA00047283"/>
    </source>
</evidence>
<dbReference type="SUPFAM" id="SSF48013">
    <property type="entry name" value="NusB-like"/>
    <property type="match status" value="1"/>
</dbReference>
<dbReference type="InterPro" id="IPR035926">
    <property type="entry name" value="NusB-like_sf"/>
</dbReference>
<evidence type="ECO:0000256" key="5">
    <source>
        <dbReference type="ARBA" id="ARBA00022552"/>
    </source>
</evidence>
<organism evidence="15 16">
    <name type="scientific">Lactobacillus ultunensis DSM 16047</name>
    <dbReference type="NCBI Taxonomy" id="525365"/>
    <lineage>
        <taxon>Bacteria</taxon>
        <taxon>Bacillati</taxon>
        <taxon>Bacillota</taxon>
        <taxon>Bacilli</taxon>
        <taxon>Lactobacillales</taxon>
        <taxon>Lactobacillaceae</taxon>
        <taxon>Lactobacillus</taxon>
    </lineage>
</organism>
<dbReference type="Pfam" id="PF01029">
    <property type="entry name" value="NusB"/>
    <property type="match status" value="1"/>
</dbReference>
<dbReference type="GO" id="GO:0008649">
    <property type="term" value="F:rRNA methyltransferase activity"/>
    <property type="evidence" value="ECO:0007669"/>
    <property type="project" value="InterPro"/>
</dbReference>
<feature type="binding site" evidence="13">
    <location>
        <begin position="273"/>
        <end position="279"/>
    </location>
    <ligand>
        <name>S-adenosyl-L-methionine</name>
        <dbReference type="ChEBI" id="CHEBI:59789"/>
    </ligand>
</feature>
<dbReference type="OrthoDB" id="9810297at2"/>
<evidence type="ECO:0000256" key="9">
    <source>
        <dbReference type="ARBA" id="ARBA00022884"/>
    </source>
</evidence>
<dbReference type="PANTHER" id="PTHR22807:SF53">
    <property type="entry name" value="RIBOSOMAL RNA SMALL SUBUNIT METHYLTRANSFERASE B-RELATED"/>
    <property type="match status" value="1"/>
</dbReference>
<dbReference type="NCBIfam" id="TIGR00563">
    <property type="entry name" value="rsmB"/>
    <property type="match status" value="1"/>
</dbReference>
<dbReference type="InterPro" id="IPR029063">
    <property type="entry name" value="SAM-dependent_MTases_sf"/>
</dbReference>
<dbReference type="Pfam" id="PF01189">
    <property type="entry name" value="Methyltr_RsmB-F"/>
    <property type="match status" value="1"/>
</dbReference>
<comment type="function">
    <text evidence="1">Specifically methylates the cytosine at position 967 (m5C967) of 16S rRNA.</text>
</comment>
<dbReference type="InterPro" id="IPR049560">
    <property type="entry name" value="MeTrfase_RsmB-F_NOP2_cat"/>
</dbReference>
<gene>
    <name evidence="15" type="primary">sun</name>
    <name evidence="15" type="ORF">HMPREF0548_0832</name>
</gene>
<dbReference type="PANTHER" id="PTHR22807">
    <property type="entry name" value="NOP2 YEAST -RELATED NOL1/NOP2/FMU SUN DOMAIN-CONTAINING"/>
    <property type="match status" value="1"/>
</dbReference>
<dbReference type="HOGENOM" id="CLU_005316_0_1_9"/>
<feature type="binding site" evidence="13">
    <location>
        <position position="296"/>
    </location>
    <ligand>
        <name>S-adenosyl-L-methionine</name>
        <dbReference type="ChEBI" id="CHEBI:59789"/>
    </ligand>
</feature>
<dbReference type="eggNOG" id="COG0781">
    <property type="taxonomic scope" value="Bacteria"/>
</dbReference>
<comment type="caution">
    <text evidence="15">The sequence shown here is derived from an EMBL/GenBank/DDBJ whole genome shotgun (WGS) entry which is preliminary data.</text>
</comment>
<dbReference type="PRINTS" id="PR02008">
    <property type="entry name" value="RCMTFAMILY"/>
</dbReference>
<dbReference type="InterPro" id="IPR006027">
    <property type="entry name" value="NusB_RsmB_TIM44"/>
</dbReference>
<evidence type="ECO:0000256" key="4">
    <source>
        <dbReference type="ARBA" id="ARBA00022490"/>
    </source>
</evidence>
<evidence type="ECO:0000256" key="2">
    <source>
        <dbReference type="ARBA" id="ARBA00004496"/>
    </source>
</evidence>
<keyword evidence="8 13" id="KW-0949">S-adenosyl-L-methionine</keyword>
<evidence type="ECO:0000313" key="15">
    <source>
        <dbReference type="EMBL" id="EEJ72310.1"/>
    </source>
</evidence>
<keyword evidence="16" id="KW-1185">Reference proteome</keyword>
<dbReference type="InterPro" id="IPR001678">
    <property type="entry name" value="MeTrfase_RsmB-F_NOP2_dom"/>
</dbReference>
<dbReference type="EMBL" id="ACGU01000042">
    <property type="protein sequence ID" value="EEJ72310.1"/>
    <property type="molecule type" value="Genomic_DNA"/>
</dbReference>
<dbReference type="Pfam" id="PF22458">
    <property type="entry name" value="RsmF-B_ferredox"/>
    <property type="match status" value="1"/>
</dbReference>